<dbReference type="EMBL" id="FJUX01000038">
    <property type="protein sequence ID" value="CZS98860.1"/>
    <property type="molecule type" value="Genomic_DNA"/>
</dbReference>
<protein>
    <submittedName>
        <fullName evidence="1">Uncharacterized protein</fullName>
    </submittedName>
</protein>
<sequence length="253" mass="29339">MLYQATVSDMDENDQAQEYTVDEQVFKKIMGFIHARCKLSFWKAKTFSQKVRMYKEGKEIVPKIDVLKARFILKNTRPGSEEARTAIEFLSALWEIATVNGQYITYTHDDQAFHFLLKIHDVNYAADIFLEIGMPLNEAFKNVKALVARHEEKARLAEQIRIVEEAHMVQEMNEKDSIDTDSIDTVENFEMQQNIATVSRWMEKIDLWALSEWDSHDRETNWRYDEEGDIQGKETARINAGKGFLGDVTGKSS</sequence>
<accession>A0A1E1KLI0</accession>
<evidence type="ECO:0000313" key="2">
    <source>
        <dbReference type="Proteomes" id="UP000178912"/>
    </source>
</evidence>
<evidence type="ECO:0000313" key="1">
    <source>
        <dbReference type="EMBL" id="CZS98860.1"/>
    </source>
</evidence>
<keyword evidence="2" id="KW-1185">Reference proteome</keyword>
<reference evidence="2" key="1">
    <citation type="submission" date="2016-03" db="EMBL/GenBank/DDBJ databases">
        <authorList>
            <person name="Guldener U."/>
        </authorList>
    </citation>
    <scope>NUCLEOTIDE SEQUENCE [LARGE SCALE GENOMIC DNA]</scope>
    <source>
        <strain evidence="2">04CH-RAC-A.6.1</strain>
    </source>
</reference>
<gene>
    <name evidence="1" type="ORF">RAG0_07425</name>
</gene>
<proteinExistence type="predicted"/>
<organism evidence="1 2">
    <name type="scientific">Rhynchosporium agropyri</name>
    <dbReference type="NCBI Taxonomy" id="914238"/>
    <lineage>
        <taxon>Eukaryota</taxon>
        <taxon>Fungi</taxon>
        <taxon>Dikarya</taxon>
        <taxon>Ascomycota</taxon>
        <taxon>Pezizomycotina</taxon>
        <taxon>Leotiomycetes</taxon>
        <taxon>Helotiales</taxon>
        <taxon>Ploettnerulaceae</taxon>
        <taxon>Rhynchosporium</taxon>
    </lineage>
</organism>
<dbReference type="OrthoDB" id="10484246at2759"/>
<dbReference type="AlphaFoldDB" id="A0A1E1KLI0"/>
<name>A0A1E1KLI0_9HELO</name>
<dbReference type="Proteomes" id="UP000178912">
    <property type="component" value="Unassembled WGS sequence"/>
</dbReference>